<protein>
    <submittedName>
        <fullName evidence="2">Uncharacterized protein</fullName>
    </submittedName>
</protein>
<feature type="non-terminal residue" evidence="2">
    <location>
        <position position="118"/>
    </location>
</feature>
<sequence length="118" mass="12553">MGSSSSSSSNSSSSSSSSSSSGSIRSSSICKPLHAFTSTPRRRPHPPGLPSWSHPIPCACCSYVESYEDTDPSTYKGLNLRAMTMAELYTYYGLDAQTVDFIGHALALHRRVTEGVAG</sequence>
<evidence type="ECO:0000256" key="1">
    <source>
        <dbReference type="SAM" id="MobiDB-lite"/>
    </source>
</evidence>
<dbReference type="Proteomes" id="UP000054498">
    <property type="component" value="Unassembled WGS sequence"/>
</dbReference>
<dbReference type="OrthoDB" id="9446342at2759"/>
<dbReference type="EMBL" id="KK105114">
    <property type="protein sequence ID" value="KIY93017.1"/>
    <property type="molecule type" value="Genomic_DNA"/>
</dbReference>
<dbReference type="InterPro" id="IPR018203">
    <property type="entry name" value="GDP_dissociation_inhibitor"/>
</dbReference>
<feature type="region of interest" description="Disordered" evidence="1">
    <location>
        <begin position="1"/>
        <end position="27"/>
    </location>
</feature>
<proteinExistence type="predicted"/>
<dbReference type="GeneID" id="25732560"/>
<dbReference type="GO" id="GO:0007264">
    <property type="term" value="P:small GTPase-mediated signal transduction"/>
    <property type="evidence" value="ECO:0007669"/>
    <property type="project" value="InterPro"/>
</dbReference>
<keyword evidence="3" id="KW-1185">Reference proteome</keyword>
<dbReference type="KEGG" id="mng:MNEG_14948"/>
<dbReference type="Gene3D" id="1.10.405.10">
    <property type="entry name" value="Guanine Nucleotide Dissociation Inhibitor, domain 1"/>
    <property type="match status" value="1"/>
</dbReference>
<organism evidence="2 3">
    <name type="scientific">Monoraphidium neglectum</name>
    <dbReference type="NCBI Taxonomy" id="145388"/>
    <lineage>
        <taxon>Eukaryota</taxon>
        <taxon>Viridiplantae</taxon>
        <taxon>Chlorophyta</taxon>
        <taxon>core chlorophytes</taxon>
        <taxon>Chlorophyceae</taxon>
        <taxon>CS clade</taxon>
        <taxon>Sphaeropleales</taxon>
        <taxon>Selenastraceae</taxon>
        <taxon>Monoraphidium</taxon>
    </lineage>
</organism>
<dbReference type="GO" id="GO:0005092">
    <property type="term" value="F:GDP-dissociation inhibitor activity"/>
    <property type="evidence" value="ECO:0007669"/>
    <property type="project" value="InterPro"/>
</dbReference>
<gene>
    <name evidence="2" type="ORF">MNEG_14948</name>
</gene>
<evidence type="ECO:0000313" key="3">
    <source>
        <dbReference type="Proteomes" id="UP000054498"/>
    </source>
</evidence>
<dbReference type="AlphaFoldDB" id="A0A0D2IYQ0"/>
<dbReference type="RefSeq" id="XP_013892037.1">
    <property type="nucleotide sequence ID" value="XM_014036583.1"/>
</dbReference>
<evidence type="ECO:0000313" key="2">
    <source>
        <dbReference type="EMBL" id="KIY93017.1"/>
    </source>
</evidence>
<accession>A0A0D2IYQ0</accession>
<reference evidence="2 3" key="1">
    <citation type="journal article" date="2013" name="BMC Genomics">
        <title>Reconstruction of the lipid metabolism for the microalga Monoraphidium neglectum from its genome sequence reveals characteristics suitable for biofuel production.</title>
        <authorList>
            <person name="Bogen C."/>
            <person name="Al-Dilaimi A."/>
            <person name="Albersmeier A."/>
            <person name="Wichmann J."/>
            <person name="Grundmann M."/>
            <person name="Rupp O."/>
            <person name="Lauersen K.J."/>
            <person name="Blifernez-Klassen O."/>
            <person name="Kalinowski J."/>
            <person name="Goesmann A."/>
            <person name="Mussgnug J.H."/>
            <person name="Kruse O."/>
        </authorList>
    </citation>
    <scope>NUCLEOTIDE SEQUENCE [LARGE SCALE GENOMIC DNA]</scope>
    <source>
        <strain evidence="2 3">SAG 48.87</strain>
    </source>
</reference>
<dbReference type="Pfam" id="PF00996">
    <property type="entry name" value="GDI"/>
    <property type="match status" value="1"/>
</dbReference>
<dbReference type="STRING" id="145388.A0A0D2IYQ0"/>
<name>A0A0D2IYQ0_9CHLO</name>